<dbReference type="OMA" id="CIYIELL"/>
<dbReference type="EMBL" id="JABCRI010000017">
    <property type="protein sequence ID" value="KAF8390887.1"/>
    <property type="molecule type" value="Genomic_DNA"/>
</dbReference>
<reference evidence="4 5" key="1">
    <citation type="submission" date="2020-04" db="EMBL/GenBank/DDBJ databases">
        <title>Plant Genome Project.</title>
        <authorList>
            <person name="Zhang R.-G."/>
        </authorList>
    </citation>
    <scope>NUCLEOTIDE SEQUENCE [LARGE SCALE GENOMIC DNA]</scope>
    <source>
        <strain evidence="4">YNK0</strain>
        <tissue evidence="4">Leaf</tissue>
    </source>
</reference>
<dbReference type="GO" id="GO:0000977">
    <property type="term" value="F:RNA polymerase II transcription regulatory region sequence-specific DNA binding"/>
    <property type="evidence" value="ECO:0007669"/>
    <property type="project" value="TreeGrafter"/>
</dbReference>
<evidence type="ECO:0000313" key="4">
    <source>
        <dbReference type="EMBL" id="KAF8390887.1"/>
    </source>
</evidence>
<keyword evidence="2" id="KW-0804">Transcription</keyword>
<dbReference type="InterPro" id="IPR036638">
    <property type="entry name" value="HLH_DNA-bd_sf"/>
</dbReference>
<dbReference type="PANTHER" id="PTHR13935">
    <property type="entry name" value="ACHAETE-SCUTE TRANSCRIPTION FACTOR-RELATED"/>
    <property type="match status" value="1"/>
</dbReference>
<comment type="caution">
    <text evidence="4">The sequence shown here is derived from an EMBL/GenBank/DDBJ whole genome shotgun (WGS) entry which is preliminary data.</text>
</comment>
<proteinExistence type="predicted"/>
<protein>
    <recommendedName>
        <fullName evidence="3">BHLH domain-containing protein</fullName>
    </recommendedName>
</protein>
<dbReference type="GO" id="GO:0046983">
    <property type="term" value="F:protein dimerization activity"/>
    <property type="evidence" value="ECO:0007669"/>
    <property type="project" value="InterPro"/>
</dbReference>
<dbReference type="InterPro" id="IPR015660">
    <property type="entry name" value="MASH1/Ascl1a-like"/>
</dbReference>
<dbReference type="AlphaFoldDB" id="A0A835D7P2"/>
<keyword evidence="1" id="KW-0805">Transcription regulation</keyword>
<dbReference type="InterPro" id="IPR011598">
    <property type="entry name" value="bHLH_dom"/>
</dbReference>
<feature type="domain" description="BHLH" evidence="3">
    <location>
        <begin position="8"/>
        <end position="63"/>
    </location>
</feature>
<dbReference type="OrthoDB" id="1870484at2759"/>
<dbReference type="SUPFAM" id="SSF47459">
    <property type="entry name" value="HLH, helix-loop-helix DNA-binding domain"/>
    <property type="match status" value="1"/>
</dbReference>
<dbReference type="PANTHER" id="PTHR13935:SF46">
    <property type="entry name" value="TRANSCRIPTION FACTOR BHLH167-RELATED"/>
    <property type="match status" value="1"/>
</dbReference>
<dbReference type="GO" id="GO:0090575">
    <property type="term" value="C:RNA polymerase II transcription regulator complex"/>
    <property type="evidence" value="ECO:0007669"/>
    <property type="project" value="TreeGrafter"/>
</dbReference>
<accession>A0A835D7P2</accession>
<sequence>MRKSSSDSFKLDRKIVEKNRRIIMKGLCFQLASLIPNHYFNSSESRLTTEDRFDHAAIYINQLRERIEELKGRKELAMNVERTSNNFKKDMAIGLRLPILELRDLGSTIELILISGKNKNFMFNEVISVLEEEGASVVNASFSIVGDRILHTIHSQVSVCFYFHSIE</sequence>
<dbReference type="PROSITE" id="PS50888">
    <property type="entry name" value="BHLH"/>
    <property type="match status" value="1"/>
</dbReference>
<evidence type="ECO:0000256" key="1">
    <source>
        <dbReference type="ARBA" id="ARBA00023015"/>
    </source>
</evidence>
<gene>
    <name evidence="4" type="ORF">HHK36_023186</name>
</gene>
<dbReference type="Proteomes" id="UP000655225">
    <property type="component" value="Unassembled WGS sequence"/>
</dbReference>
<evidence type="ECO:0000256" key="2">
    <source>
        <dbReference type="ARBA" id="ARBA00023163"/>
    </source>
</evidence>
<keyword evidence="5" id="KW-1185">Reference proteome</keyword>
<dbReference type="Gene3D" id="4.10.280.10">
    <property type="entry name" value="Helix-loop-helix DNA-binding domain"/>
    <property type="match status" value="1"/>
</dbReference>
<dbReference type="GO" id="GO:0000981">
    <property type="term" value="F:DNA-binding transcription factor activity, RNA polymerase II-specific"/>
    <property type="evidence" value="ECO:0007669"/>
    <property type="project" value="TreeGrafter"/>
</dbReference>
<evidence type="ECO:0000313" key="5">
    <source>
        <dbReference type="Proteomes" id="UP000655225"/>
    </source>
</evidence>
<evidence type="ECO:0000259" key="3">
    <source>
        <dbReference type="PROSITE" id="PS50888"/>
    </source>
</evidence>
<name>A0A835D7P2_TETSI</name>
<organism evidence="4 5">
    <name type="scientific">Tetracentron sinense</name>
    <name type="common">Spur-leaf</name>
    <dbReference type="NCBI Taxonomy" id="13715"/>
    <lineage>
        <taxon>Eukaryota</taxon>
        <taxon>Viridiplantae</taxon>
        <taxon>Streptophyta</taxon>
        <taxon>Embryophyta</taxon>
        <taxon>Tracheophyta</taxon>
        <taxon>Spermatophyta</taxon>
        <taxon>Magnoliopsida</taxon>
        <taxon>Trochodendrales</taxon>
        <taxon>Trochodendraceae</taxon>
        <taxon>Tetracentron</taxon>
    </lineage>
</organism>